<reference evidence="2" key="1">
    <citation type="journal article" date="2016" name="Nat. Biotechnol.">
        <title>Sequencing wild and cultivated cassava and related species reveals extensive interspecific hybridization and genetic diversity.</title>
        <authorList>
            <person name="Bredeson J.V."/>
            <person name="Lyons J.B."/>
            <person name="Prochnik S.E."/>
            <person name="Wu G.A."/>
            <person name="Ha C.M."/>
            <person name="Edsinger-Gonzales E."/>
            <person name="Grimwood J."/>
            <person name="Schmutz J."/>
            <person name="Rabbi I.Y."/>
            <person name="Egesi C."/>
            <person name="Nauluvula P."/>
            <person name="Lebot V."/>
            <person name="Ndunguru J."/>
            <person name="Mkamilo G."/>
            <person name="Bart R.S."/>
            <person name="Setter T.L."/>
            <person name="Gleadow R.M."/>
            <person name="Kulakow P."/>
            <person name="Ferguson M.E."/>
            <person name="Rounsley S."/>
            <person name="Rokhsar D.S."/>
        </authorList>
    </citation>
    <scope>NUCLEOTIDE SEQUENCE [LARGE SCALE GENOMIC DNA]</scope>
    <source>
        <strain evidence="2">cv. AM560-2</strain>
    </source>
</reference>
<proteinExistence type="predicted"/>
<accession>A0A2C9W9V5</accession>
<dbReference type="PANTHER" id="PTHR33978:SF18">
    <property type="entry name" value="OS01G0656300 PROTEIN"/>
    <property type="match status" value="1"/>
</dbReference>
<dbReference type="EMBL" id="CM004388">
    <property type="protein sequence ID" value="OAY56391.1"/>
    <property type="molecule type" value="Genomic_DNA"/>
</dbReference>
<sequence length="137" mass="15545">MEEEKGKEQELQKAQGAAVIWDCGSPLYDSYELASLGQIIDRHMVTLPFSPGGSNRFIFRPSFQREEKSLNVIKKEGVHHKGLLPKLMSSYLWTRRREKGTNENARHLSFGFYSLCGNVGLCRKKTAKVKKIMPGSN</sequence>
<dbReference type="PANTHER" id="PTHR33978">
    <property type="entry name" value="SERINE/THREONINE-KINASE"/>
    <property type="match status" value="1"/>
</dbReference>
<dbReference type="Gramene" id="Manes.02G012400.1.v8.1">
    <property type="protein sequence ID" value="Manes.02G012400.1.v8.1.CDS.1"/>
    <property type="gene ID" value="Manes.02G012400.v8.1"/>
</dbReference>
<dbReference type="AlphaFoldDB" id="A0A2C9W9V5"/>
<dbReference type="Proteomes" id="UP000091857">
    <property type="component" value="Chromosome 2"/>
</dbReference>
<keyword evidence="2" id="KW-1185">Reference proteome</keyword>
<name>A0A2C9W9V5_MANES</name>
<gene>
    <name evidence="1" type="ORF">MANES_02G012400v8</name>
</gene>
<organism evidence="1 2">
    <name type="scientific">Manihot esculenta</name>
    <name type="common">Cassava</name>
    <name type="synonym">Jatropha manihot</name>
    <dbReference type="NCBI Taxonomy" id="3983"/>
    <lineage>
        <taxon>Eukaryota</taxon>
        <taxon>Viridiplantae</taxon>
        <taxon>Streptophyta</taxon>
        <taxon>Embryophyta</taxon>
        <taxon>Tracheophyta</taxon>
        <taxon>Spermatophyta</taxon>
        <taxon>Magnoliopsida</taxon>
        <taxon>eudicotyledons</taxon>
        <taxon>Gunneridae</taxon>
        <taxon>Pentapetalae</taxon>
        <taxon>rosids</taxon>
        <taxon>fabids</taxon>
        <taxon>Malpighiales</taxon>
        <taxon>Euphorbiaceae</taxon>
        <taxon>Crotonoideae</taxon>
        <taxon>Manihoteae</taxon>
        <taxon>Manihot</taxon>
    </lineage>
</organism>
<protein>
    <submittedName>
        <fullName evidence="1">Uncharacterized protein</fullName>
    </submittedName>
</protein>
<evidence type="ECO:0000313" key="2">
    <source>
        <dbReference type="Proteomes" id="UP000091857"/>
    </source>
</evidence>
<comment type="caution">
    <text evidence="1">The sequence shown here is derived from an EMBL/GenBank/DDBJ whole genome shotgun (WGS) entry which is preliminary data.</text>
</comment>
<evidence type="ECO:0000313" key="1">
    <source>
        <dbReference type="EMBL" id="OAY56391.1"/>
    </source>
</evidence>